<dbReference type="InterPro" id="IPR036328">
    <property type="entry name" value="MliC_sf"/>
</dbReference>
<evidence type="ECO:0000256" key="3">
    <source>
        <dbReference type="ARBA" id="ARBA00023139"/>
    </source>
</evidence>
<name>A0ABS7PUU8_9SPHN</name>
<dbReference type="EMBL" id="JAINVV010000011">
    <property type="protein sequence ID" value="MBY8825145.1"/>
    <property type="molecule type" value="Genomic_DNA"/>
</dbReference>
<dbReference type="SUPFAM" id="SSF141488">
    <property type="entry name" value="YdhA-like"/>
    <property type="match status" value="1"/>
</dbReference>
<feature type="chain" id="PRO_5046072593" evidence="5">
    <location>
        <begin position="28"/>
        <end position="156"/>
    </location>
</feature>
<keyword evidence="8" id="KW-1185">Reference proteome</keyword>
<reference evidence="7 8" key="1">
    <citation type="submission" date="2021-08" db="EMBL/GenBank/DDBJ databases">
        <authorList>
            <person name="Tuo L."/>
        </authorList>
    </citation>
    <scope>NUCLEOTIDE SEQUENCE [LARGE SCALE GENOMIC DNA]</scope>
    <source>
        <strain evidence="7 8">JCM 31229</strain>
    </source>
</reference>
<dbReference type="Proteomes" id="UP000706039">
    <property type="component" value="Unassembled WGS sequence"/>
</dbReference>
<evidence type="ECO:0000313" key="8">
    <source>
        <dbReference type="Proteomes" id="UP000706039"/>
    </source>
</evidence>
<comment type="caution">
    <text evidence="7">The sequence shown here is derived from an EMBL/GenBank/DDBJ whole genome shotgun (WGS) entry which is preliminary data.</text>
</comment>
<evidence type="ECO:0000256" key="5">
    <source>
        <dbReference type="SAM" id="SignalP"/>
    </source>
</evidence>
<keyword evidence="2" id="KW-0472">Membrane</keyword>
<keyword evidence="3" id="KW-0564">Palmitate</keyword>
<accession>A0ABS7PUU8</accession>
<evidence type="ECO:0000256" key="2">
    <source>
        <dbReference type="ARBA" id="ARBA00023136"/>
    </source>
</evidence>
<dbReference type="InterPro" id="IPR018660">
    <property type="entry name" value="MliC"/>
</dbReference>
<protein>
    <submittedName>
        <fullName evidence="7">MliC family protein</fullName>
    </submittedName>
</protein>
<dbReference type="PROSITE" id="PS51257">
    <property type="entry name" value="PROKAR_LIPOPROTEIN"/>
    <property type="match status" value="1"/>
</dbReference>
<dbReference type="Pfam" id="PF09864">
    <property type="entry name" value="MliC"/>
    <property type="match status" value="1"/>
</dbReference>
<evidence type="ECO:0000313" key="7">
    <source>
        <dbReference type="EMBL" id="MBY8825145.1"/>
    </source>
</evidence>
<evidence type="ECO:0000256" key="4">
    <source>
        <dbReference type="ARBA" id="ARBA00023288"/>
    </source>
</evidence>
<feature type="signal peptide" evidence="5">
    <location>
        <begin position="1"/>
        <end position="27"/>
    </location>
</feature>
<feature type="domain" description="C-type lysozyme inhibitor" evidence="6">
    <location>
        <begin position="66"/>
        <end position="139"/>
    </location>
</feature>
<dbReference type="Gene3D" id="2.40.128.200">
    <property type="match status" value="1"/>
</dbReference>
<gene>
    <name evidence="7" type="ORF">K7G82_22780</name>
</gene>
<organism evidence="7 8">
    <name type="scientific">Sphingomonas colocasiae</name>
    <dbReference type="NCBI Taxonomy" id="1848973"/>
    <lineage>
        <taxon>Bacteria</taxon>
        <taxon>Pseudomonadati</taxon>
        <taxon>Pseudomonadota</taxon>
        <taxon>Alphaproteobacteria</taxon>
        <taxon>Sphingomonadales</taxon>
        <taxon>Sphingomonadaceae</taxon>
        <taxon>Sphingomonas</taxon>
    </lineage>
</organism>
<evidence type="ECO:0000259" key="6">
    <source>
        <dbReference type="Pfam" id="PF09864"/>
    </source>
</evidence>
<sequence>MSKPAATLAAIALTMALAACDTAHAPAADNAAGNAAENGAAIAAGEPADDANAATGEMPATITAAYDCKPAIAVSVVYDNGDARNPKARVTVDGAAYDMAIARSASGARYITDKGRSPGKTLVWWNKGNDGTLLEGKAGTSDAADETVIATCTGRN</sequence>
<evidence type="ECO:0000256" key="1">
    <source>
        <dbReference type="ARBA" id="ARBA00022729"/>
    </source>
</evidence>
<dbReference type="RefSeq" id="WP_222992247.1">
    <property type="nucleotide sequence ID" value="NZ_JAINVV010000011.1"/>
</dbReference>
<keyword evidence="4" id="KW-0449">Lipoprotein</keyword>
<proteinExistence type="predicted"/>
<keyword evidence="1 5" id="KW-0732">Signal</keyword>